<sequence>MFRIFTGQSERPPAPGQFSDDEDECDECDEKAFSAQYSDDEDECDEKALPAQLHQEYTPPSERRKVSTECYHGAAAVDIVLVHGLGSKYETTWAHKREDGSRYHWIREQLPKDMPDSRILGFEYPSRWYDDPVATSLTECASQLLRSLIQDRCHTNAPEMCRAKAMVMASQILSSNSPRVRYENNRDLLSAIAGVVFLGTPHRGSGFAALAGWKMSLGSYLWRVKSNDEIITILKPGSYVLNELQRTFAQLRYDERMLDLKLVCYYELRAVPYLNKMVVSQSSASLDGAECHGVDTNHMDMNAFCEGDNGKHDGNYGHFITDIRGIFHSAPSIVSKRFDKWVYGSDAPDANRERLQRWLDPSRDVQTITYMEKLDIQRAAPYTCQWIHKTQEFNSWKSGSEQTNNTLWISGTAGSGKSVLAAYVINTLKNDAKKSLGHTPTCVKPISEPCEFSDSATPVLMFFCGVDRKSESTDRMLATLVHQLLLARPKSQELFNIAEEMYKETLKGEEAWSSTLARYFARMTSVTGTVFIVIDNLEDIPQPALLLEKLSILGAVDNVRLLIFSQETDQIAHALEDHFGVQKPLFITDHSSQDIKQFTDLHGTALMTARPQLLDKKDFIMKTLHERAQGMFQWVNSALEELRSLVDPRDVETKLNGIRGHLTQTYDKIFERMLADRDDTEKRRIQLALKWIAGSATPVTAVDLKIAHMIQERILLRDQDPNKGRATIEAEGDIRRMFESDESREVAEREAKKYLGTIVNVRSDGTLQFKHPTYLRALTTPDGALTPASTLKFRLSEAHRDIALICMTVCQTTTFIHANSFITWRMPLVQYTWSFWAYHCNKAATGFTTAEDGAQLCSLLQAYPAMQGDLDKQQAFQTAFNRMIDGTTRDAVLYMEALIDFMSRPLRAVSGRFSDREYVLSLQRAQESLIQPTKDLCALRRSLFDPISSRLQHIAKSVKTAVDQPCPKSTAETLQNKALDRVSGAVGFLIRLSPSTVTKLSIDSYLEANPSLPRPYGAPRMLLEIARNIRVTALRLAVDPIYSALLLTAGGKSFSPLHPLVYLAQLLEEAGRYPYWDALPPGTDVMEPFICATQDSEFPSAKFVLHCFQWREPQATKADADMPFPPTPTSLLTARPDFAAHYARNAIVQIDLRPSPGSGGQGIGLSRVSTENWEQVRRLHQMKSAHFYAAQETYALFRSNKDWLNQSVLNPLMNLHMRFSLAVEEHTNTSLYKEDAASVLGIYAPTEVREAPLKAYILAIPYTIRAYFIQYIVLLLESFGQIGTQVLTMHWVKVEAALKELSSVKILWRRLLPRNRGGTVDIQGNLIPPVNPIFLVPALALFYLRCLYLPSWGAYMWYHSWSKFHYAWNHPATYLAVQREVSSGFWHTLWVIFIGVLNVMIGETAIALTQLPPELTRKWIGGAVSTYALFHSFCTVDRSMFGIVASLATLLACCKMILYDIDTVSQVLRFSFFFWFTVFIQMVVSMVRLGALERGGGWVAVIGGALLQPISLVLCEARPLVGRVDLDSLAQRLHRGG</sequence>
<proteinExistence type="predicted"/>
<organism evidence="1 2">
    <name type="scientific">Lecanicillium saksenae</name>
    <dbReference type="NCBI Taxonomy" id="468837"/>
    <lineage>
        <taxon>Eukaryota</taxon>
        <taxon>Fungi</taxon>
        <taxon>Dikarya</taxon>
        <taxon>Ascomycota</taxon>
        <taxon>Pezizomycotina</taxon>
        <taxon>Sordariomycetes</taxon>
        <taxon>Hypocreomycetidae</taxon>
        <taxon>Hypocreales</taxon>
        <taxon>Cordycipitaceae</taxon>
        <taxon>Lecanicillium</taxon>
    </lineage>
</organism>
<comment type="caution">
    <text evidence="1">The sequence shown here is derived from an EMBL/GenBank/DDBJ whole genome shotgun (WGS) entry which is preliminary data.</text>
</comment>
<dbReference type="EMBL" id="JANAKD010000390">
    <property type="protein sequence ID" value="KAJ3494319.1"/>
    <property type="molecule type" value="Genomic_DNA"/>
</dbReference>
<reference evidence="1" key="1">
    <citation type="submission" date="2022-07" db="EMBL/GenBank/DDBJ databases">
        <title>Genome Sequence of Lecanicillium saksenae.</title>
        <authorList>
            <person name="Buettner E."/>
        </authorList>
    </citation>
    <scope>NUCLEOTIDE SEQUENCE</scope>
    <source>
        <strain evidence="1">VT-O1</strain>
    </source>
</reference>
<accession>A0ACC1QXT1</accession>
<evidence type="ECO:0000313" key="2">
    <source>
        <dbReference type="Proteomes" id="UP001148737"/>
    </source>
</evidence>
<evidence type="ECO:0000313" key="1">
    <source>
        <dbReference type="EMBL" id="KAJ3494319.1"/>
    </source>
</evidence>
<dbReference type="Proteomes" id="UP001148737">
    <property type="component" value="Unassembled WGS sequence"/>
</dbReference>
<keyword evidence="2" id="KW-1185">Reference proteome</keyword>
<name>A0ACC1QXT1_9HYPO</name>
<gene>
    <name evidence="1" type="ORF">NLG97_g4154</name>
</gene>
<protein>
    <submittedName>
        <fullName evidence="1">Uncharacterized protein</fullName>
    </submittedName>
</protein>